<reference evidence="5" key="1">
    <citation type="journal article" date="2020" name="Genome Biol.">
        <title>Gamete binning: chromosome-level and haplotype-resolved genome assembly enabled by high-throughput single-cell sequencing of gamete genomes.</title>
        <authorList>
            <person name="Campoy J.A."/>
            <person name="Sun H."/>
            <person name="Goel M."/>
            <person name="Jiao W.-B."/>
            <person name="Folz-Donahue K."/>
            <person name="Wang N."/>
            <person name="Rubio M."/>
            <person name="Liu C."/>
            <person name="Kukat C."/>
            <person name="Ruiz D."/>
            <person name="Huettel B."/>
            <person name="Schneeberger K."/>
        </authorList>
    </citation>
    <scope>NUCLEOTIDE SEQUENCE [LARGE SCALE GENOMIC DNA]</scope>
    <source>
        <strain evidence="5">cv. Rojo Pasion</strain>
    </source>
</reference>
<evidence type="ECO:0000313" key="5">
    <source>
        <dbReference type="Proteomes" id="UP000507245"/>
    </source>
</evidence>
<accession>A0A6J5WRQ1</accession>
<name>A0A6J5WRQ1_PRUAR</name>
<evidence type="ECO:0000313" key="2">
    <source>
        <dbReference type="EMBL" id="CAB4271466.1"/>
    </source>
</evidence>
<dbReference type="OrthoDB" id="167398at2759"/>
<evidence type="ECO:0008006" key="6">
    <source>
        <dbReference type="Google" id="ProtNLM"/>
    </source>
</evidence>
<feature type="chain" id="PRO_5033888553" description="Ferric reductase NAD binding domain-containing protein" evidence="1">
    <location>
        <begin position="26"/>
        <end position="135"/>
    </location>
</feature>
<dbReference type="EMBL" id="CAEKDK010000002">
    <property type="protein sequence ID" value="CAB4271466.1"/>
    <property type="molecule type" value="Genomic_DNA"/>
</dbReference>
<keyword evidence="5" id="KW-1185">Reference proteome</keyword>
<reference evidence="3 4" key="2">
    <citation type="submission" date="2020-05" db="EMBL/GenBank/DDBJ databases">
        <authorList>
            <person name="Campoy J."/>
            <person name="Schneeberger K."/>
            <person name="Spophaly S."/>
        </authorList>
    </citation>
    <scope>NUCLEOTIDE SEQUENCE [LARGE SCALE GENOMIC DNA]</scope>
    <source>
        <strain evidence="3">PruArmRojPasFocal</strain>
    </source>
</reference>
<dbReference type="Proteomes" id="UP000507245">
    <property type="component" value="Unassembled WGS sequence"/>
</dbReference>
<protein>
    <recommendedName>
        <fullName evidence="6">Ferric reductase NAD binding domain-containing protein</fullName>
    </recommendedName>
</protein>
<dbReference type="EMBL" id="CAEKKB010000002">
    <property type="protein sequence ID" value="CAB4301904.1"/>
    <property type="molecule type" value="Genomic_DNA"/>
</dbReference>
<feature type="signal peptide" evidence="1">
    <location>
        <begin position="1"/>
        <end position="25"/>
    </location>
</feature>
<sequence length="135" mass="14737">MYSESSRSALSMLLLCVSTATTATAGFLWNKKQSVKEMGQIQAIDASTPITTSPSACYSGGDQELESLPHWSFVESTKVHYDRRPDLKGILSDCEGSSIGILVSGPRRMRQEVAAVCSSGLVNKNLHYHSMSFSW</sequence>
<evidence type="ECO:0000313" key="4">
    <source>
        <dbReference type="Proteomes" id="UP000507222"/>
    </source>
</evidence>
<gene>
    <name evidence="2" type="ORF">CURHAP_LOCUS17851</name>
    <name evidence="3" type="ORF">ORAREDHAP_LOCUS17472</name>
</gene>
<dbReference type="Proteomes" id="UP000507222">
    <property type="component" value="Unassembled WGS sequence"/>
</dbReference>
<organism evidence="3 5">
    <name type="scientific">Prunus armeniaca</name>
    <name type="common">Apricot</name>
    <name type="synonym">Armeniaca vulgaris</name>
    <dbReference type="NCBI Taxonomy" id="36596"/>
    <lineage>
        <taxon>Eukaryota</taxon>
        <taxon>Viridiplantae</taxon>
        <taxon>Streptophyta</taxon>
        <taxon>Embryophyta</taxon>
        <taxon>Tracheophyta</taxon>
        <taxon>Spermatophyta</taxon>
        <taxon>Magnoliopsida</taxon>
        <taxon>eudicotyledons</taxon>
        <taxon>Gunneridae</taxon>
        <taxon>Pentapetalae</taxon>
        <taxon>rosids</taxon>
        <taxon>fabids</taxon>
        <taxon>Rosales</taxon>
        <taxon>Rosaceae</taxon>
        <taxon>Amygdaloideae</taxon>
        <taxon>Amygdaleae</taxon>
        <taxon>Prunus</taxon>
    </lineage>
</organism>
<evidence type="ECO:0000256" key="1">
    <source>
        <dbReference type="SAM" id="SignalP"/>
    </source>
</evidence>
<proteinExistence type="predicted"/>
<keyword evidence="1" id="KW-0732">Signal</keyword>
<evidence type="ECO:0000313" key="3">
    <source>
        <dbReference type="EMBL" id="CAB4301904.1"/>
    </source>
</evidence>
<dbReference type="AlphaFoldDB" id="A0A6J5WRQ1"/>